<dbReference type="AlphaFoldDB" id="A0A0B6ZI42"/>
<feature type="domain" description="Beta-lactamase-related" evidence="2">
    <location>
        <begin position="22"/>
        <end position="359"/>
    </location>
</feature>
<feature type="compositionally biased region" description="Basic and acidic residues" evidence="1">
    <location>
        <begin position="638"/>
        <end position="653"/>
    </location>
</feature>
<protein>
    <recommendedName>
        <fullName evidence="2">Beta-lactamase-related domain-containing protein</fullName>
    </recommendedName>
</protein>
<sequence>ASKVAFSNDEIRDIEKFAGDVMGCSNIPGLALGVVRGDATFSTGLGVGNMGTGHPVDKRTIFNLGSTAKAFVPYIIAEIMNGKENHDGRIGWNTTLKDILQRRDDDIEVPLPWADTMLKDMLVYKSGSSAADMTTMVGLPKDVTREEVIRRLRFLPKTTDFLNSHHYSNIMYTVAGHLAERLSGMSWEELVKNKVFHKQHMKSPLFAPEGMSDENSALPYRFHVSKLGDPFAEQSLSLFNLHPFTPVGSLMVSAEDVTKWLRHLLHNLHSTGNDSGINMFIRDAFHQWVTVSSDHQEGELTHGSETDLGYGMGWYSSNYRDQRRYKFNGGLYAYRSQIWLFPESMAAVFVSINGPGNERALRALEGIMYHISDTTLGKLPWVDTNLTCCCRDTDYDYDDHKDDVAPAEVKLIKYLAPVEKYMGHYGNGLVGDLNIEPNEAGVLILKLGQNLAGELTPDVTESKLKFVVTSSLLNTEEWCHEKTLEFLLLTPHAGSVGNSEPYDKVRIYMKDNLFYEFNRGKRFESLLILAEEDEKRLREESESGIYKEEHKHNKSNEFDTKNNHEDNHPVKDKADNHENNHNVNNLRHGEDVSESGSHENDIISNTNLDTGDNKSKNHQNHQPYSSEDQDDGPNLDNTQDHSKFPETKSDNRNKKALKGDNASSTLQTFCTLTFLMIFLNVLSFI</sequence>
<accession>A0A0B6ZI42</accession>
<feature type="compositionally biased region" description="Basic and acidic residues" evidence="1">
    <location>
        <begin position="540"/>
        <end position="580"/>
    </location>
</feature>
<evidence type="ECO:0000259" key="2">
    <source>
        <dbReference type="Pfam" id="PF00144"/>
    </source>
</evidence>
<dbReference type="InterPro" id="IPR012338">
    <property type="entry name" value="Beta-lactam/transpept-like"/>
</dbReference>
<dbReference type="Gene3D" id="3.40.710.10">
    <property type="entry name" value="DD-peptidase/beta-lactamase superfamily"/>
    <property type="match status" value="1"/>
</dbReference>
<dbReference type="PANTHER" id="PTHR46825">
    <property type="entry name" value="D-ALANYL-D-ALANINE-CARBOXYPEPTIDASE/ENDOPEPTIDASE AMPH"/>
    <property type="match status" value="1"/>
</dbReference>
<evidence type="ECO:0000313" key="3">
    <source>
        <dbReference type="EMBL" id="CEK68294.1"/>
    </source>
</evidence>
<dbReference type="EMBL" id="HACG01021429">
    <property type="protein sequence ID" value="CEK68294.1"/>
    <property type="molecule type" value="Transcribed_RNA"/>
</dbReference>
<dbReference type="SUPFAM" id="SSF56601">
    <property type="entry name" value="beta-lactamase/transpeptidase-like"/>
    <property type="match status" value="1"/>
</dbReference>
<feature type="region of interest" description="Disordered" evidence="1">
    <location>
        <begin position="540"/>
        <end position="658"/>
    </location>
</feature>
<reference evidence="3" key="1">
    <citation type="submission" date="2014-12" db="EMBL/GenBank/DDBJ databases">
        <title>Insight into the proteome of Arion vulgaris.</title>
        <authorList>
            <person name="Aradska J."/>
            <person name="Bulat T."/>
            <person name="Smidak R."/>
            <person name="Sarate P."/>
            <person name="Gangsoo J."/>
            <person name="Sialana F."/>
            <person name="Bilban M."/>
            <person name="Lubec G."/>
        </authorList>
    </citation>
    <scope>NUCLEOTIDE SEQUENCE</scope>
    <source>
        <tissue evidence="3">Skin</tissue>
    </source>
</reference>
<gene>
    <name evidence="3" type="primary">ORF65804</name>
</gene>
<proteinExistence type="predicted"/>
<feature type="non-terminal residue" evidence="3">
    <location>
        <position position="1"/>
    </location>
</feature>
<dbReference type="PANTHER" id="PTHR46825:SF15">
    <property type="entry name" value="BETA-LACTAMASE-RELATED DOMAIN-CONTAINING PROTEIN"/>
    <property type="match status" value="1"/>
</dbReference>
<dbReference type="InterPro" id="IPR001466">
    <property type="entry name" value="Beta-lactam-related"/>
</dbReference>
<name>A0A0B6ZI42_9EUPU</name>
<organism evidence="3">
    <name type="scientific">Arion vulgaris</name>
    <dbReference type="NCBI Taxonomy" id="1028688"/>
    <lineage>
        <taxon>Eukaryota</taxon>
        <taxon>Metazoa</taxon>
        <taxon>Spiralia</taxon>
        <taxon>Lophotrochozoa</taxon>
        <taxon>Mollusca</taxon>
        <taxon>Gastropoda</taxon>
        <taxon>Heterobranchia</taxon>
        <taxon>Euthyneura</taxon>
        <taxon>Panpulmonata</taxon>
        <taxon>Eupulmonata</taxon>
        <taxon>Stylommatophora</taxon>
        <taxon>Helicina</taxon>
        <taxon>Arionoidea</taxon>
        <taxon>Arionidae</taxon>
        <taxon>Arion</taxon>
    </lineage>
</organism>
<feature type="compositionally biased region" description="Basic and acidic residues" evidence="1">
    <location>
        <begin position="587"/>
        <end position="601"/>
    </location>
</feature>
<dbReference type="InterPro" id="IPR050491">
    <property type="entry name" value="AmpC-like"/>
</dbReference>
<dbReference type="Pfam" id="PF00144">
    <property type="entry name" value="Beta-lactamase"/>
    <property type="match status" value="1"/>
</dbReference>
<evidence type="ECO:0000256" key="1">
    <source>
        <dbReference type="SAM" id="MobiDB-lite"/>
    </source>
</evidence>